<sequence length="183" mass="20503">MRLKAEKSVGRPSTMTVRAKPGDRSRALVSFGGRTEEAAIGRSGMSSRKREGDGATPIASLKLLYGYARTDRIRSPETALDLIPIRSGMLWCDEPRHASYNRLVSAPFNHSHERMMREDGLYDVCLVMDWNMTGRKRYGGSAIFFHIAKPGYKPTEGCVAVSVPAMRRLLPFMRRGTIVKIVR</sequence>
<dbReference type="PANTHER" id="PTHR38589">
    <property type="entry name" value="BLR0621 PROTEIN"/>
    <property type="match status" value="1"/>
</dbReference>
<protein>
    <recommendedName>
        <fullName evidence="9">L,D-TPase catalytic domain-containing protein</fullName>
    </recommendedName>
</protein>
<reference evidence="10 11" key="1">
    <citation type="submission" date="2016-02" db="EMBL/GenBank/DDBJ databases">
        <title>Genome sequencing of a beta-galactosidase producing bacteria Rhizobium sp. 59.</title>
        <authorList>
            <person name="Wang D."/>
            <person name="Kot W."/>
            <person name="Qin Y."/>
            <person name="Hansen L."/>
            <person name="Naqvi K."/>
            <person name="Rensing C."/>
        </authorList>
    </citation>
    <scope>NUCLEOTIDE SEQUENCE [LARGE SCALE GENOMIC DNA]</scope>
    <source>
        <strain evidence="10 11">59</strain>
    </source>
</reference>
<comment type="pathway">
    <text evidence="1 7">Cell wall biogenesis; peptidoglycan biosynthesis.</text>
</comment>
<gene>
    <name evidence="10" type="ORF">AX760_12075</name>
</gene>
<dbReference type="SUPFAM" id="SSF141523">
    <property type="entry name" value="L,D-transpeptidase catalytic domain-like"/>
    <property type="match status" value="1"/>
</dbReference>
<evidence type="ECO:0000256" key="1">
    <source>
        <dbReference type="ARBA" id="ARBA00004752"/>
    </source>
</evidence>
<dbReference type="GO" id="GO:0009252">
    <property type="term" value="P:peptidoglycan biosynthetic process"/>
    <property type="evidence" value="ECO:0007669"/>
    <property type="project" value="UniProtKB-UniPathway"/>
</dbReference>
<evidence type="ECO:0000259" key="9">
    <source>
        <dbReference type="PROSITE" id="PS52029"/>
    </source>
</evidence>
<comment type="caution">
    <text evidence="10">The sequence shown here is derived from an EMBL/GenBank/DDBJ whole genome shotgun (WGS) entry which is preliminary data.</text>
</comment>
<dbReference type="PROSITE" id="PS52029">
    <property type="entry name" value="LD_TPASE"/>
    <property type="match status" value="1"/>
</dbReference>
<keyword evidence="5 7" id="KW-0573">Peptidoglycan synthesis</keyword>
<feature type="active site" description="Proton donor/acceptor" evidence="7">
    <location>
        <position position="146"/>
    </location>
</feature>
<dbReference type="Proteomes" id="UP000182661">
    <property type="component" value="Unassembled WGS sequence"/>
</dbReference>
<evidence type="ECO:0000256" key="3">
    <source>
        <dbReference type="ARBA" id="ARBA00022679"/>
    </source>
</evidence>
<keyword evidence="3" id="KW-0808">Transferase</keyword>
<keyword evidence="11" id="KW-1185">Reference proteome</keyword>
<keyword evidence="6 7" id="KW-0961">Cell wall biogenesis/degradation</keyword>
<evidence type="ECO:0000256" key="8">
    <source>
        <dbReference type="SAM" id="MobiDB-lite"/>
    </source>
</evidence>
<dbReference type="EMBL" id="LSRP01000057">
    <property type="protein sequence ID" value="OJF99785.1"/>
    <property type="molecule type" value="Genomic_DNA"/>
</dbReference>
<keyword evidence="4 7" id="KW-0133">Cell shape</keyword>
<name>A0A657LX43_9HYPH</name>
<dbReference type="InterPro" id="IPR038063">
    <property type="entry name" value="Transpep_catalytic_dom"/>
</dbReference>
<dbReference type="CDD" id="cd16913">
    <property type="entry name" value="YkuD_like"/>
    <property type="match status" value="1"/>
</dbReference>
<dbReference type="GO" id="GO:0016740">
    <property type="term" value="F:transferase activity"/>
    <property type="evidence" value="ECO:0007669"/>
    <property type="project" value="UniProtKB-KW"/>
</dbReference>
<accession>A0A657LX43</accession>
<dbReference type="GO" id="GO:0004180">
    <property type="term" value="F:carboxypeptidase activity"/>
    <property type="evidence" value="ECO:0007669"/>
    <property type="project" value="UniProtKB-ARBA"/>
</dbReference>
<organism evidence="10 11">
    <name type="scientific">Pararhizobium antarcticum</name>
    <dbReference type="NCBI Taxonomy" id="1798805"/>
    <lineage>
        <taxon>Bacteria</taxon>
        <taxon>Pseudomonadati</taxon>
        <taxon>Pseudomonadota</taxon>
        <taxon>Alphaproteobacteria</taxon>
        <taxon>Hyphomicrobiales</taxon>
        <taxon>Rhizobiaceae</taxon>
        <taxon>Rhizobium/Agrobacterium group</taxon>
        <taxon>Pararhizobium</taxon>
    </lineage>
</organism>
<dbReference type="GO" id="GO:0071555">
    <property type="term" value="P:cell wall organization"/>
    <property type="evidence" value="ECO:0007669"/>
    <property type="project" value="UniProtKB-UniRule"/>
</dbReference>
<feature type="domain" description="L,D-TPase catalytic" evidence="9">
    <location>
        <begin position="15"/>
        <end position="182"/>
    </location>
</feature>
<evidence type="ECO:0000256" key="7">
    <source>
        <dbReference type="PROSITE-ProRule" id="PRU01373"/>
    </source>
</evidence>
<dbReference type="OrthoDB" id="9804204at2"/>
<dbReference type="Pfam" id="PF03734">
    <property type="entry name" value="YkuD"/>
    <property type="match status" value="1"/>
</dbReference>
<proteinExistence type="inferred from homology"/>
<dbReference type="RefSeq" id="WP_071831938.1">
    <property type="nucleotide sequence ID" value="NZ_LSRP01000057.1"/>
</dbReference>
<dbReference type="InterPro" id="IPR005490">
    <property type="entry name" value="LD_TPept_cat_dom"/>
</dbReference>
<evidence type="ECO:0000256" key="4">
    <source>
        <dbReference type="ARBA" id="ARBA00022960"/>
    </source>
</evidence>
<comment type="similarity">
    <text evidence="2">Belongs to the YkuD family.</text>
</comment>
<evidence type="ECO:0000313" key="10">
    <source>
        <dbReference type="EMBL" id="OJF99785.1"/>
    </source>
</evidence>
<feature type="active site" description="Nucleophile" evidence="7">
    <location>
        <position position="158"/>
    </location>
</feature>
<evidence type="ECO:0000313" key="11">
    <source>
        <dbReference type="Proteomes" id="UP000182661"/>
    </source>
</evidence>
<evidence type="ECO:0000256" key="2">
    <source>
        <dbReference type="ARBA" id="ARBA00005992"/>
    </source>
</evidence>
<feature type="region of interest" description="Disordered" evidence="8">
    <location>
        <begin position="1"/>
        <end position="24"/>
    </location>
</feature>
<evidence type="ECO:0000256" key="6">
    <source>
        <dbReference type="ARBA" id="ARBA00023316"/>
    </source>
</evidence>
<dbReference type="UniPathway" id="UPA00219"/>
<dbReference type="PANTHER" id="PTHR38589:SF1">
    <property type="entry name" value="BLR0621 PROTEIN"/>
    <property type="match status" value="1"/>
</dbReference>
<dbReference type="GO" id="GO:0008360">
    <property type="term" value="P:regulation of cell shape"/>
    <property type="evidence" value="ECO:0007669"/>
    <property type="project" value="UniProtKB-UniRule"/>
</dbReference>
<evidence type="ECO:0000256" key="5">
    <source>
        <dbReference type="ARBA" id="ARBA00022984"/>
    </source>
</evidence>
<dbReference type="AlphaFoldDB" id="A0A657LX43"/>